<evidence type="ECO:0000256" key="1">
    <source>
        <dbReference type="SAM" id="Phobius"/>
    </source>
</evidence>
<accession>A0A1X2I289</accession>
<name>A0A1X2I289_9FUNG</name>
<gene>
    <name evidence="2" type="ORF">BCR42DRAFT_425521</name>
</gene>
<proteinExistence type="predicted"/>
<keyword evidence="1" id="KW-0812">Transmembrane</keyword>
<organism evidence="2 3">
    <name type="scientific">Absidia repens</name>
    <dbReference type="NCBI Taxonomy" id="90262"/>
    <lineage>
        <taxon>Eukaryota</taxon>
        <taxon>Fungi</taxon>
        <taxon>Fungi incertae sedis</taxon>
        <taxon>Mucoromycota</taxon>
        <taxon>Mucoromycotina</taxon>
        <taxon>Mucoromycetes</taxon>
        <taxon>Mucorales</taxon>
        <taxon>Cunninghamellaceae</taxon>
        <taxon>Absidia</taxon>
    </lineage>
</organism>
<sequence>MKTIKLKLNSQRRFDHDYNSEDIQEKWTQHDFRSILDVFHDAVNTCPPPKGPWVWFLFLLGCWTLECSSVFILFEYIYSTYFMMLSLLMFFTALILIWRYRMIRAKFETFLLELCDRLNATENIRGIHYNLVYQRPSWYCFWCKTTYTLCIDLDDRYQALTAQSYKHNSDEYYSVSIPDTAHVPHKLDSWDEKSSMYRVYQSPR</sequence>
<feature type="transmembrane region" description="Helical" evidence="1">
    <location>
        <begin position="53"/>
        <end position="74"/>
    </location>
</feature>
<comment type="caution">
    <text evidence="2">The sequence shown here is derived from an EMBL/GenBank/DDBJ whole genome shotgun (WGS) entry which is preliminary data.</text>
</comment>
<evidence type="ECO:0000313" key="2">
    <source>
        <dbReference type="EMBL" id="ORZ07812.1"/>
    </source>
</evidence>
<reference evidence="2 3" key="1">
    <citation type="submission" date="2016-07" db="EMBL/GenBank/DDBJ databases">
        <title>Pervasive Adenine N6-methylation of Active Genes in Fungi.</title>
        <authorList>
            <consortium name="DOE Joint Genome Institute"/>
            <person name="Mondo S.J."/>
            <person name="Dannebaum R.O."/>
            <person name="Kuo R.C."/>
            <person name="Labutti K."/>
            <person name="Haridas S."/>
            <person name="Kuo A."/>
            <person name="Salamov A."/>
            <person name="Ahrendt S.R."/>
            <person name="Lipzen A."/>
            <person name="Sullivan W."/>
            <person name="Andreopoulos W.B."/>
            <person name="Clum A."/>
            <person name="Lindquist E."/>
            <person name="Daum C."/>
            <person name="Ramamoorthy G.K."/>
            <person name="Gryganskyi A."/>
            <person name="Culley D."/>
            <person name="Magnuson J.K."/>
            <person name="James T.Y."/>
            <person name="O'Malley M.A."/>
            <person name="Stajich J.E."/>
            <person name="Spatafora J.W."/>
            <person name="Visel A."/>
            <person name="Grigoriev I.V."/>
        </authorList>
    </citation>
    <scope>NUCLEOTIDE SEQUENCE [LARGE SCALE GENOMIC DNA]</scope>
    <source>
        <strain evidence="2 3">NRRL 1336</strain>
    </source>
</reference>
<protein>
    <submittedName>
        <fullName evidence="2">Uncharacterized protein</fullName>
    </submittedName>
</protein>
<keyword evidence="1" id="KW-1133">Transmembrane helix</keyword>
<dbReference type="Proteomes" id="UP000193560">
    <property type="component" value="Unassembled WGS sequence"/>
</dbReference>
<feature type="transmembrane region" description="Helical" evidence="1">
    <location>
        <begin position="80"/>
        <end position="98"/>
    </location>
</feature>
<dbReference type="EMBL" id="MCGE01000033">
    <property type="protein sequence ID" value="ORZ07812.1"/>
    <property type="molecule type" value="Genomic_DNA"/>
</dbReference>
<dbReference type="OrthoDB" id="2240884at2759"/>
<evidence type="ECO:0000313" key="3">
    <source>
        <dbReference type="Proteomes" id="UP000193560"/>
    </source>
</evidence>
<keyword evidence="1" id="KW-0472">Membrane</keyword>
<dbReference type="AlphaFoldDB" id="A0A1X2I289"/>
<keyword evidence="3" id="KW-1185">Reference proteome</keyword>